<dbReference type="Pfam" id="PF04325">
    <property type="entry name" value="DUF465"/>
    <property type="match status" value="1"/>
</dbReference>
<name>A0A7X1FYW1_9SPHN</name>
<keyword evidence="2" id="KW-1185">Reference proteome</keyword>
<protein>
    <submittedName>
        <fullName evidence="1">YdcH family protein</fullName>
    </submittedName>
</protein>
<organism evidence="1 2">
    <name type="scientific">Novosphingobium piscinae</name>
    <dbReference type="NCBI Taxonomy" id="1507448"/>
    <lineage>
        <taxon>Bacteria</taxon>
        <taxon>Pseudomonadati</taxon>
        <taxon>Pseudomonadota</taxon>
        <taxon>Alphaproteobacteria</taxon>
        <taxon>Sphingomonadales</taxon>
        <taxon>Sphingomonadaceae</taxon>
        <taxon>Novosphingobium</taxon>
    </lineage>
</organism>
<proteinExistence type="predicted"/>
<dbReference type="InterPro" id="IPR038444">
    <property type="entry name" value="DUF465_sf"/>
</dbReference>
<reference evidence="1 2" key="1">
    <citation type="submission" date="2020-08" db="EMBL/GenBank/DDBJ databases">
        <title>The genome sequence of type strain Novosphingobium piscinae KCTC 42194.</title>
        <authorList>
            <person name="Liu Y."/>
        </authorList>
    </citation>
    <scope>NUCLEOTIDE SEQUENCE [LARGE SCALE GENOMIC DNA]</scope>
    <source>
        <strain evidence="1 2">KCTC 42194</strain>
    </source>
</reference>
<dbReference type="InterPro" id="IPR007420">
    <property type="entry name" value="DUF465"/>
</dbReference>
<evidence type="ECO:0000313" key="2">
    <source>
        <dbReference type="Proteomes" id="UP000551327"/>
    </source>
</evidence>
<sequence length="83" mass="9618">MSHVPNDLHDSFPGDRPLLHSLKLSDPHFQRLATRYYEVNRAIHRIETEVEPASDSYLETLKKERLGLLDEIAQILARARIRG</sequence>
<dbReference type="AlphaFoldDB" id="A0A7X1FYW1"/>
<evidence type="ECO:0000313" key="1">
    <source>
        <dbReference type="EMBL" id="MBC2669513.1"/>
    </source>
</evidence>
<gene>
    <name evidence="1" type="ORF">H7F53_10190</name>
</gene>
<dbReference type="Gene3D" id="6.10.280.50">
    <property type="match status" value="1"/>
</dbReference>
<accession>A0A7X1FYW1</accession>
<dbReference type="RefSeq" id="WP_185679370.1">
    <property type="nucleotide sequence ID" value="NZ_JACLAX010000008.1"/>
</dbReference>
<comment type="caution">
    <text evidence="1">The sequence shown here is derived from an EMBL/GenBank/DDBJ whole genome shotgun (WGS) entry which is preliminary data.</text>
</comment>
<dbReference type="EMBL" id="JACLAX010000008">
    <property type="protein sequence ID" value="MBC2669513.1"/>
    <property type="molecule type" value="Genomic_DNA"/>
</dbReference>
<dbReference type="Proteomes" id="UP000551327">
    <property type="component" value="Unassembled WGS sequence"/>
</dbReference>